<dbReference type="Gene3D" id="3.40.50.2300">
    <property type="match status" value="2"/>
</dbReference>
<dbReference type="AlphaFoldDB" id="A0A3G1L269"/>
<evidence type="ECO:0000256" key="2">
    <source>
        <dbReference type="ARBA" id="ARBA00022448"/>
    </source>
</evidence>
<keyword evidence="4" id="KW-0029">Amino-acid transport</keyword>
<dbReference type="PANTHER" id="PTHR30483">
    <property type="entry name" value="LEUCINE-SPECIFIC-BINDING PROTEIN"/>
    <property type="match status" value="1"/>
</dbReference>
<dbReference type="OrthoDB" id="9783240at2"/>
<evidence type="ECO:0000256" key="1">
    <source>
        <dbReference type="ARBA" id="ARBA00010062"/>
    </source>
</evidence>
<dbReference type="InterPro" id="IPR051010">
    <property type="entry name" value="BCAA_transport"/>
</dbReference>
<dbReference type="InterPro" id="IPR028081">
    <property type="entry name" value="Leu-bd"/>
</dbReference>
<comment type="similarity">
    <text evidence="1">Belongs to the leucine-binding protein family.</text>
</comment>
<dbReference type="InterPro" id="IPR028082">
    <property type="entry name" value="Peripla_BP_I"/>
</dbReference>
<evidence type="ECO:0000259" key="5">
    <source>
        <dbReference type="Pfam" id="PF13458"/>
    </source>
</evidence>
<keyword evidence="3" id="KW-0732">Signal</keyword>
<evidence type="ECO:0000313" key="7">
    <source>
        <dbReference type="Proteomes" id="UP000323521"/>
    </source>
</evidence>
<dbReference type="CDD" id="cd06344">
    <property type="entry name" value="PBP1_ABC_HAAT-like"/>
    <property type="match status" value="1"/>
</dbReference>
<dbReference type="EMBL" id="CP017634">
    <property type="protein sequence ID" value="ATW28744.1"/>
    <property type="molecule type" value="Genomic_DNA"/>
</dbReference>
<keyword evidence="2" id="KW-0813">Transport</keyword>
<dbReference type="Pfam" id="PF13458">
    <property type="entry name" value="Peripla_BP_6"/>
    <property type="match status" value="1"/>
</dbReference>
<protein>
    <submittedName>
        <fullName evidence="6">Branched chain amino acid ABC transporter substrate-binding protein</fullName>
    </submittedName>
</protein>
<feature type="domain" description="Leucine-binding protein" evidence="5">
    <location>
        <begin position="24"/>
        <end position="339"/>
    </location>
</feature>
<dbReference type="PRINTS" id="PR00337">
    <property type="entry name" value="LEUILEVALBP"/>
</dbReference>
<evidence type="ECO:0000256" key="3">
    <source>
        <dbReference type="ARBA" id="ARBA00022729"/>
    </source>
</evidence>
<dbReference type="GO" id="GO:0006865">
    <property type="term" value="P:amino acid transport"/>
    <property type="evidence" value="ECO:0007669"/>
    <property type="project" value="UniProtKB-KW"/>
</dbReference>
<name>A0A3G1L269_FORW1</name>
<evidence type="ECO:0000256" key="4">
    <source>
        <dbReference type="ARBA" id="ARBA00022970"/>
    </source>
</evidence>
<reference evidence="6 7" key="1">
    <citation type="submission" date="2016-10" db="EMBL/GenBank/DDBJ databases">
        <title>Complete Genome Sequence of Peptococcaceae strain DCMF.</title>
        <authorList>
            <person name="Edwards R.J."/>
            <person name="Holland S.I."/>
            <person name="Deshpande N.P."/>
            <person name="Wong Y.K."/>
            <person name="Ertan H."/>
            <person name="Manefield M."/>
            <person name="Russell T.L."/>
            <person name="Lee M.J."/>
        </authorList>
    </citation>
    <scope>NUCLEOTIDE SEQUENCE [LARGE SCALE GENOMIC DNA]</scope>
    <source>
        <strain evidence="6 7">DCMF</strain>
    </source>
</reference>
<dbReference type="Proteomes" id="UP000323521">
    <property type="component" value="Chromosome"/>
</dbReference>
<sequence length="363" mass="38542">MLGLFLLFGLTGCTQPAEPQEIVIGVVWPFAADNDLFNEGIDLAVKEINASGGINGKELKLLKEDDGSEVVKGIAIAESLAENKSVRAVIGHRNSFVSIPAAAIYEQAGLTMLSPASTAPELTQNNYRHIFRDLPGDEEIARQLANHLAGQGLRRLVIYYSADAYGTGLANSFEDAAKLLGITIVDRFNYYSGPEELKRLHSRWQAFGFDGVFIASSLPGGARLIADAGQIGIDGPFAAGNALDAPELAAIGGKAAAGTVVGSVFDPGSDRPEVQRFVAAFRETYREKPSSHAALGYDAVKMLAAAMEKTGRQDRASVAEGLRNLGRWPGVCGVHELSAAGDDLGDLVVLKQLQDGEFVALEK</sequence>
<evidence type="ECO:0000313" key="6">
    <source>
        <dbReference type="EMBL" id="ATW28744.1"/>
    </source>
</evidence>
<accession>A0A3G1L269</accession>
<dbReference type="PANTHER" id="PTHR30483:SF6">
    <property type="entry name" value="PERIPLASMIC BINDING PROTEIN OF ABC TRANSPORTER FOR NATURAL AMINO ACIDS"/>
    <property type="match status" value="1"/>
</dbReference>
<organism evidence="6 7">
    <name type="scientific">Formimonas warabiya</name>
    <dbReference type="NCBI Taxonomy" id="1761012"/>
    <lineage>
        <taxon>Bacteria</taxon>
        <taxon>Bacillati</taxon>
        <taxon>Bacillota</taxon>
        <taxon>Clostridia</taxon>
        <taxon>Eubacteriales</taxon>
        <taxon>Peptococcaceae</taxon>
        <taxon>Candidatus Formimonas</taxon>
    </lineage>
</organism>
<keyword evidence="7" id="KW-1185">Reference proteome</keyword>
<gene>
    <name evidence="6" type="ORF">DCMF_19090</name>
</gene>
<dbReference type="SUPFAM" id="SSF53822">
    <property type="entry name" value="Periplasmic binding protein-like I"/>
    <property type="match status" value="1"/>
</dbReference>
<dbReference type="InterPro" id="IPR000709">
    <property type="entry name" value="Leu_Ile_Val-bd"/>
</dbReference>
<dbReference type="KEGG" id="fwa:DCMF_19090"/>
<proteinExistence type="inferred from homology"/>